<dbReference type="InterPro" id="IPR036249">
    <property type="entry name" value="Thioredoxin-like_sf"/>
</dbReference>
<dbReference type="PROSITE" id="PS50405">
    <property type="entry name" value="GST_CTER"/>
    <property type="match status" value="1"/>
</dbReference>
<protein>
    <submittedName>
        <fullName evidence="3">Glutathione transferase GstA</fullName>
        <ecNumber evidence="3">2.5.1.18</ecNumber>
    </submittedName>
</protein>
<dbReference type="SUPFAM" id="SSF52833">
    <property type="entry name" value="Thioredoxin-like"/>
    <property type="match status" value="1"/>
</dbReference>
<dbReference type="NCBIfam" id="NF007831">
    <property type="entry name" value="PRK10542.1"/>
    <property type="match status" value="1"/>
</dbReference>
<dbReference type="Pfam" id="PF13409">
    <property type="entry name" value="GST_N_2"/>
    <property type="match status" value="1"/>
</dbReference>
<feature type="domain" description="GST C-terminal" evidence="2">
    <location>
        <begin position="87"/>
        <end position="202"/>
    </location>
</feature>
<dbReference type="SFLD" id="SFLDG00358">
    <property type="entry name" value="Main_(cytGST)"/>
    <property type="match status" value="1"/>
</dbReference>
<dbReference type="InterPro" id="IPR004046">
    <property type="entry name" value="GST_C"/>
</dbReference>
<dbReference type="PANTHER" id="PTHR44051:SF8">
    <property type="entry name" value="GLUTATHIONE S-TRANSFERASE GSTA"/>
    <property type="match status" value="1"/>
</dbReference>
<dbReference type="EMBL" id="CP040428">
    <property type="protein sequence ID" value="QCT21140.1"/>
    <property type="molecule type" value="Genomic_DNA"/>
</dbReference>
<accession>A0A4P8YK71</accession>
<proteinExistence type="predicted"/>
<sequence>MKLFYKAGACSLSPHIVLRETGMDFTLVKVDLAAKQTEGGSSFYDINPKGQVPALELDDGTILTEGVAIVQYLADKVADRQLLAPVGSVKRYQTLAWLNYIATELHKGFTPLFRPNTPEDYKPLARQALEEKFGYVDASLKEKTWLMGQRFTVADAYLFTVLRWAQALKLDLTGLSNIEGFMQRMSERESVKAALAAEKASA</sequence>
<dbReference type="Gene3D" id="1.20.1050.10">
    <property type="match status" value="1"/>
</dbReference>
<name>A0A4P8YK71_9ENTR</name>
<dbReference type="InterPro" id="IPR036282">
    <property type="entry name" value="Glutathione-S-Trfase_C_sf"/>
</dbReference>
<dbReference type="PROSITE" id="PS50404">
    <property type="entry name" value="GST_NTER"/>
    <property type="match status" value="1"/>
</dbReference>
<dbReference type="InterPro" id="IPR010987">
    <property type="entry name" value="Glutathione-S-Trfase_C-like"/>
</dbReference>
<dbReference type="CDD" id="cd03188">
    <property type="entry name" value="GST_C_Beta"/>
    <property type="match status" value="1"/>
</dbReference>
<evidence type="ECO:0000313" key="4">
    <source>
        <dbReference type="Proteomes" id="UP000302163"/>
    </source>
</evidence>
<feature type="domain" description="GST N-terminal" evidence="1">
    <location>
        <begin position="1"/>
        <end position="81"/>
    </location>
</feature>
<dbReference type="GO" id="GO:0004364">
    <property type="term" value="F:glutathione transferase activity"/>
    <property type="evidence" value="ECO:0007669"/>
    <property type="project" value="UniProtKB-EC"/>
</dbReference>
<dbReference type="Pfam" id="PF00043">
    <property type="entry name" value="GST_C"/>
    <property type="match status" value="1"/>
</dbReference>
<keyword evidence="4" id="KW-1185">Reference proteome</keyword>
<dbReference type="OrthoDB" id="8772754at2"/>
<evidence type="ECO:0000259" key="1">
    <source>
        <dbReference type="PROSITE" id="PS50404"/>
    </source>
</evidence>
<dbReference type="RefSeq" id="WP_138097296.1">
    <property type="nucleotide sequence ID" value="NZ_CP040428.1"/>
</dbReference>
<evidence type="ECO:0000313" key="3">
    <source>
        <dbReference type="EMBL" id="QCT21140.1"/>
    </source>
</evidence>
<evidence type="ECO:0000259" key="2">
    <source>
        <dbReference type="PROSITE" id="PS50405"/>
    </source>
</evidence>
<dbReference type="Proteomes" id="UP000302163">
    <property type="component" value="Chromosome"/>
</dbReference>
<dbReference type="SUPFAM" id="SSF47616">
    <property type="entry name" value="GST C-terminal domain-like"/>
    <property type="match status" value="1"/>
</dbReference>
<dbReference type="SFLD" id="SFLDS00019">
    <property type="entry name" value="Glutathione_Transferase_(cytos"/>
    <property type="match status" value="1"/>
</dbReference>
<dbReference type="InterPro" id="IPR040079">
    <property type="entry name" value="Glutathione_S-Trfase"/>
</dbReference>
<dbReference type="PANTHER" id="PTHR44051">
    <property type="entry name" value="GLUTATHIONE S-TRANSFERASE-RELATED"/>
    <property type="match status" value="1"/>
</dbReference>
<gene>
    <name evidence="3" type="primary">gstA</name>
    <name evidence="3" type="ORF">FEM41_16540</name>
</gene>
<dbReference type="AlphaFoldDB" id="A0A4P8YK71"/>
<dbReference type="InterPro" id="IPR004045">
    <property type="entry name" value="Glutathione_S-Trfase_N"/>
</dbReference>
<dbReference type="EC" id="2.5.1.18" evidence="3"/>
<organism evidence="3 4">
    <name type="scientific">Jejubacter calystegiae</name>
    <dbReference type="NCBI Taxonomy" id="2579935"/>
    <lineage>
        <taxon>Bacteria</taxon>
        <taxon>Pseudomonadati</taxon>
        <taxon>Pseudomonadota</taxon>
        <taxon>Gammaproteobacteria</taxon>
        <taxon>Enterobacterales</taxon>
        <taxon>Enterobacteriaceae</taxon>
        <taxon>Jejubacter</taxon>
    </lineage>
</organism>
<dbReference type="KEGG" id="izh:FEM41_16540"/>
<reference evidence="3 4" key="1">
    <citation type="submission" date="2019-05" db="EMBL/GenBank/DDBJ databases">
        <title>Complete genome sequence of Izhakiella calystegiae KSNA2, an endophyte isolated from beach morning glory (Calystegia soldanella).</title>
        <authorList>
            <person name="Jiang L."/>
            <person name="Jeong J.C."/>
            <person name="Kim C.Y."/>
            <person name="Kim D.H."/>
            <person name="Kim S.W."/>
            <person name="Lee j."/>
        </authorList>
    </citation>
    <scope>NUCLEOTIDE SEQUENCE [LARGE SCALE GENOMIC DNA]</scope>
    <source>
        <strain evidence="3 4">KSNA2</strain>
    </source>
</reference>
<dbReference type="Gene3D" id="3.40.30.10">
    <property type="entry name" value="Glutaredoxin"/>
    <property type="match status" value="1"/>
</dbReference>
<dbReference type="CDD" id="cd03057">
    <property type="entry name" value="GST_N_Beta"/>
    <property type="match status" value="1"/>
</dbReference>
<keyword evidence="3" id="KW-0808">Transferase</keyword>
<dbReference type="SFLD" id="SFLDG01150">
    <property type="entry name" value="Main.1:_Beta-like"/>
    <property type="match status" value="1"/>
</dbReference>